<proteinExistence type="predicted"/>
<evidence type="ECO:0000313" key="2">
    <source>
        <dbReference type="EMBL" id="OGW99087.1"/>
    </source>
</evidence>
<dbReference type="EMBL" id="MHFR01000015">
    <property type="protein sequence ID" value="OGW99087.1"/>
    <property type="molecule type" value="Genomic_DNA"/>
</dbReference>
<comment type="caution">
    <text evidence="2">The sequence shown here is derived from an EMBL/GenBank/DDBJ whole genome shotgun (WGS) entry which is preliminary data.</text>
</comment>
<dbReference type="InterPro" id="IPR036583">
    <property type="entry name" value="23S_rRNA_IVS_sf"/>
</dbReference>
<feature type="compositionally biased region" description="Basic residues" evidence="1">
    <location>
        <begin position="1"/>
        <end position="19"/>
    </location>
</feature>
<dbReference type="AlphaFoldDB" id="A0A1G1L1R1"/>
<gene>
    <name evidence="2" type="ORF">A3G33_05530</name>
</gene>
<evidence type="ECO:0000256" key="1">
    <source>
        <dbReference type="SAM" id="MobiDB-lite"/>
    </source>
</evidence>
<organism evidence="2 3">
    <name type="scientific">Candidatus Danuiimicrobium aquiferis</name>
    <dbReference type="NCBI Taxonomy" id="1801832"/>
    <lineage>
        <taxon>Bacteria</taxon>
        <taxon>Pseudomonadati</taxon>
        <taxon>Candidatus Omnitrophota</taxon>
        <taxon>Candidatus Danuiimicrobium</taxon>
    </lineage>
</organism>
<dbReference type="SUPFAM" id="SSF158446">
    <property type="entry name" value="IVS-encoded protein-like"/>
    <property type="match status" value="1"/>
</dbReference>
<feature type="region of interest" description="Disordered" evidence="1">
    <location>
        <begin position="1"/>
        <end position="26"/>
    </location>
</feature>
<sequence length="94" mass="11072">MGLNRNQKHKIRKTKQTKKMKMEQKKQYNLEERTLRFAAPIRQFVRSLPKTLINFEDAKDAKQLIRSSGSVGANYIEANESISKRECLFSVLKW</sequence>
<dbReference type="Gene3D" id="1.20.1440.60">
    <property type="entry name" value="23S rRNA-intervening sequence"/>
    <property type="match status" value="1"/>
</dbReference>
<evidence type="ECO:0000313" key="3">
    <source>
        <dbReference type="Proteomes" id="UP000178187"/>
    </source>
</evidence>
<accession>A0A1G1L1R1</accession>
<reference evidence="2 3" key="1">
    <citation type="journal article" date="2016" name="Nat. Commun.">
        <title>Thousands of microbial genomes shed light on interconnected biogeochemical processes in an aquifer system.</title>
        <authorList>
            <person name="Anantharaman K."/>
            <person name="Brown C.T."/>
            <person name="Hug L.A."/>
            <person name="Sharon I."/>
            <person name="Castelle C.J."/>
            <person name="Probst A.J."/>
            <person name="Thomas B.C."/>
            <person name="Singh A."/>
            <person name="Wilkins M.J."/>
            <person name="Karaoz U."/>
            <person name="Brodie E.L."/>
            <person name="Williams K.H."/>
            <person name="Hubbard S.S."/>
            <person name="Banfield J.F."/>
        </authorList>
    </citation>
    <scope>NUCLEOTIDE SEQUENCE [LARGE SCALE GENOMIC DNA]</scope>
</reference>
<evidence type="ECO:0008006" key="4">
    <source>
        <dbReference type="Google" id="ProtNLM"/>
    </source>
</evidence>
<name>A0A1G1L1R1_9BACT</name>
<dbReference type="NCBIfam" id="TIGR02436">
    <property type="entry name" value="four helix bundle protein"/>
    <property type="match status" value="1"/>
</dbReference>
<dbReference type="InterPro" id="IPR012657">
    <property type="entry name" value="23S_rRNA-intervening_sequence"/>
</dbReference>
<protein>
    <recommendedName>
        <fullName evidence="4">Four helix bundle protein</fullName>
    </recommendedName>
</protein>
<dbReference type="Proteomes" id="UP000178187">
    <property type="component" value="Unassembled WGS sequence"/>
</dbReference>